<proteinExistence type="predicted"/>
<evidence type="ECO:0000256" key="4">
    <source>
        <dbReference type="ARBA" id="ARBA00022989"/>
    </source>
</evidence>
<dbReference type="GO" id="GO:0007266">
    <property type="term" value="P:Rho protein signal transduction"/>
    <property type="evidence" value="ECO:0007669"/>
    <property type="project" value="EnsemblFungi"/>
</dbReference>
<feature type="region of interest" description="Disordered" evidence="7">
    <location>
        <begin position="129"/>
        <end position="196"/>
    </location>
</feature>
<feature type="region of interest" description="Disordered" evidence="7">
    <location>
        <begin position="392"/>
        <end position="411"/>
    </location>
</feature>
<dbReference type="GO" id="GO:0005935">
    <property type="term" value="C:cellular bud neck"/>
    <property type="evidence" value="ECO:0007669"/>
    <property type="project" value="EnsemblFungi"/>
</dbReference>
<feature type="transmembrane region" description="Helical" evidence="8">
    <location>
        <begin position="257"/>
        <end position="282"/>
    </location>
</feature>
<dbReference type="Pfam" id="PF01822">
    <property type="entry name" value="WSC"/>
    <property type="match status" value="1"/>
</dbReference>
<keyword evidence="6" id="KW-0325">Glycoprotein</keyword>
<dbReference type="EMBL" id="HE650821">
    <property type="protein sequence ID" value="CCF56256.1"/>
    <property type="molecule type" value="Genomic_DNA"/>
</dbReference>
<dbReference type="KEGG" id="kaf:KAFR_0A08220"/>
<evidence type="ECO:0000256" key="6">
    <source>
        <dbReference type="ARBA" id="ARBA00023180"/>
    </source>
</evidence>
<sequence>MSNLLVTSLLLLLYIDFSLADPWSYKGCYSASSIESLDVSSQGYYTYQSPSYCEGLCPDSAFVGLVNGTTCYCGSSLTELNSLSAGDSSNCDTACDGWPYQTCGGSSYMDVYINDAASSSSSAAAAVSSSTTSSSTTESSTSSPKTATDTDSRSSASSTSSSSKTSSSTSTGSSSKSSSSSTAITQSSSGSSSSSSSTAIITSVQYTTEIVSASIVSQANQAANTVYVTTTSVIQTTSSLPTSNRSISSKKGLSGGAIAGIVVGVIVGVLILIALLVLFYFLHKRDKNRDNFEESKQYQPYSFGDEHATPVIVSPNRKPSSSTIHSNWINQSRSATVTSNLKSKKSYQTLVSESSSSSLNNPNIRNFTDVQRHNHPSTVFEEPAFEIYNEYNHDDDNNGNDRFSNSSLPDMMEQRQLRVVNPEDEDDGDDNELDGDYYTAIRKKIDNVGGDLSVSSDDPTYNGDETKF</sequence>
<feature type="region of interest" description="Disordered" evidence="7">
    <location>
        <begin position="308"/>
        <end position="327"/>
    </location>
</feature>
<evidence type="ECO:0000256" key="5">
    <source>
        <dbReference type="ARBA" id="ARBA00023136"/>
    </source>
</evidence>
<dbReference type="AlphaFoldDB" id="H2APF6"/>
<dbReference type="SMART" id="SM00321">
    <property type="entry name" value="WSC"/>
    <property type="match status" value="1"/>
</dbReference>
<dbReference type="InterPro" id="IPR002889">
    <property type="entry name" value="WSC_carb-bd"/>
</dbReference>
<evidence type="ECO:0000259" key="10">
    <source>
        <dbReference type="PROSITE" id="PS51212"/>
    </source>
</evidence>
<dbReference type="InterPro" id="IPR051836">
    <property type="entry name" value="Kremen_rcpt"/>
</dbReference>
<keyword evidence="5 8" id="KW-0472">Membrane</keyword>
<dbReference type="PANTHER" id="PTHR24269">
    <property type="entry name" value="KREMEN PROTEIN"/>
    <property type="match status" value="1"/>
</dbReference>
<comment type="subcellular location">
    <subcellularLocation>
        <location evidence="1">Membrane</location>
        <topology evidence="1">Single-pass membrane protein</topology>
    </subcellularLocation>
</comment>
<dbReference type="STRING" id="1071382.H2APF6"/>
<accession>H2APF6</accession>
<feature type="signal peptide" evidence="9">
    <location>
        <begin position="1"/>
        <end position="20"/>
    </location>
</feature>
<organism evidence="11 12">
    <name type="scientific">Kazachstania africana (strain ATCC 22294 / BCRC 22015 / CBS 2517 / CECT 1963 / NBRC 1671 / NRRL Y-8276)</name>
    <name type="common">Yeast</name>
    <name type="synonym">Kluyveromyces africanus</name>
    <dbReference type="NCBI Taxonomy" id="1071382"/>
    <lineage>
        <taxon>Eukaryota</taxon>
        <taxon>Fungi</taxon>
        <taxon>Dikarya</taxon>
        <taxon>Ascomycota</taxon>
        <taxon>Saccharomycotina</taxon>
        <taxon>Saccharomycetes</taxon>
        <taxon>Saccharomycetales</taxon>
        <taxon>Saccharomycetaceae</taxon>
        <taxon>Kazachstania</taxon>
    </lineage>
</organism>
<dbReference type="GeneID" id="13886164"/>
<keyword evidence="2 8" id="KW-0812">Transmembrane</keyword>
<evidence type="ECO:0000256" key="9">
    <source>
        <dbReference type="SAM" id="SignalP"/>
    </source>
</evidence>
<dbReference type="InParanoid" id="H2APF6"/>
<evidence type="ECO:0000256" key="8">
    <source>
        <dbReference type="SAM" id="Phobius"/>
    </source>
</evidence>
<dbReference type="GO" id="GO:0004888">
    <property type="term" value="F:transmembrane signaling receptor activity"/>
    <property type="evidence" value="ECO:0007669"/>
    <property type="project" value="EnsemblFungi"/>
</dbReference>
<dbReference type="GO" id="GO:0031505">
    <property type="term" value="P:fungal-type cell wall organization"/>
    <property type="evidence" value="ECO:0007669"/>
    <property type="project" value="EnsemblFungi"/>
</dbReference>
<feature type="chain" id="PRO_5003559590" description="WSC domain-containing protein" evidence="9">
    <location>
        <begin position="21"/>
        <end position="468"/>
    </location>
</feature>
<feature type="domain" description="WSC" evidence="10">
    <location>
        <begin position="22"/>
        <end position="115"/>
    </location>
</feature>
<dbReference type="PANTHER" id="PTHR24269:SF16">
    <property type="entry name" value="PROTEIN SLG1"/>
    <property type="match status" value="1"/>
</dbReference>
<dbReference type="GO" id="GO:0009408">
    <property type="term" value="P:response to heat"/>
    <property type="evidence" value="ECO:0007669"/>
    <property type="project" value="EnsemblFungi"/>
</dbReference>
<dbReference type="eggNOG" id="KOG4157">
    <property type="taxonomic scope" value="Eukaryota"/>
</dbReference>
<name>H2APF6_KAZAF</name>
<feature type="region of interest" description="Disordered" evidence="7">
    <location>
        <begin position="446"/>
        <end position="468"/>
    </location>
</feature>
<evidence type="ECO:0000313" key="11">
    <source>
        <dbReference type="EMBL" id="CCF56256.1"/>
    </source>
</evidence>
<evidence type="ECO:0000256" key="2">
    <source>
        <dbReference type="ARBA" id="ARBA00022692"/>
    </source>
</evidence>
<dbReference type="HOGENOM" id="CLU_024893_1_0_1"/>
<evidence type="ECO:0000256" key="7">
    <source>
        <dbReference type="SAM" id="MobiDB-lite"/>
    </source>
</evidence>
<evidence type="ECO:0000256" key="1">
    <source>
        <dbReference type="ARBA" id="ARBA00004167"/>
    </source>
</evidence>
<evidence type="ECO:0000313" key="12">
    <source>
        <dbReference type="Proteomes" id="UP000005220"/>
    </source>
</evidence>
<dbReference type="RefSeq" id="XP_003955391.1">
    <property type="nucleotide sequence ID" value="XM_003955342.1"/>
</dbReference>
<protein>
    <recommendedName>
        <fullName evidence="10">WSC domain-containing protein</fullName>
    </recommendedName>
</protein>
<dbReference type="GO" id="GO:0005886">
    <property type="term" value="C:plasma membrane"/>
    <property type="evidence" value="ECO:0007669"/>
    <property type="project" value="EnsemblFungi"/>
</dbReference>
<feature type="compositionally biased region" description="Polar residues" evidence="7">
    <location>
        <begin position="317"/>
        <end position="327"/>
    </location>
</feature>
<keyword evidence="12" id="KW-1185">Reference proteome</keyword>
<gene>
    <name evidence="11" type="primary">KAFR0A08220</name>
    <name evidence="11" type="ORF">KAFR_0A08220</name>
</gene>
<reference evidence="11 12" key="1">
    <citation type="journal article" date="2011" name="Proc. Natl. Acad. Sci. U.S.A.">
        <title>Evolutionary erosion of yeast sex chromosomes by mating-type switching accidents.</title>
        <authorList>
            <person name="Gordon J.L."/>
            <person name="Armisen D."/>
            <person name="Proux-Wera E."/>
            <person name="Oheigeartaigh S.S."/>
            <person name="Byrne K.P."/>
            <person name="Wolfe K.H."/>
        </authorList>
    </citation>
    <scope>NUCLEOTIDE SEQUENCE [LARGE SCALE GENOMIC DNA]</scope>
    <source>
        <strain evidence="12">ATCC 22294 / BCRC 22015 / CBS 2517 / CECT 1963 / NBRC 1671 / NRRL Y-8276</strain>
    </source>
</reference>
<keyword evidence="3 9" id="KW-0732">Signal</keyword>
<dbReference type="OrthoDB" id="2019572at2759"/>
<keyword evidence="4 8" id="KW-1133">Transmembrane helix</keyword>
<dbReference type="PROSITE" id="PS51212">
    <property type="entry name" value="WSC"/>
    <property type="match status" value="1"/>
</dbReference>
<evidence type="ECO:0000256" key="3">
    <source>
        <dbReference type="ARBA" id="ARBA00022729"/>
    </source>
</evidence>
<dbReference type="Proteomes" id="UP000005220">
    <property type="component" value="Chromosome 1"/>
</dbReference>
<dbReference type="FunCoup" id="H2APF6">
    <property type="interactions" value="170"/>
</dbReference>